<comment type="caution">
    <text evidence="2">The sequence shown here is derived from an EMBL/GenBank/DDBJ whole genome shotgun (WGS) entry which is preliminary data.</text>
</comment>
<feature type="compositionally biased region" description="Basic residues" evidence="1">
    <location>
        <begin position="297"/>
        <end position="307"/>
    </location>
</feature>
<feature type="compositionally biased region" description="Low complexity" evidence="1">
    <location>
        <begin position="250"/>
        <end position="260"/>
    </location>
</feature>
<evidence type="ECO:0000313" key="3">
    <source>
        <dbReference type="Proteomes" id="UP001382904"/>
    </source>
</evidence>
<name>A0ABU8TZG9_9ACTN</name>
<dbReference type="Proteomes" id="UP001382904">
    <property type="component" value="Unassembled WGS sequence"/>
</dbReference>
<reference evidence="2 3" key="1">
    <citation type="submission" date="2024-03" db="EMBL/GenBank/DDBJ databases">
        <title>Novel Streptomyces species of biotechnological and ecological value are a feature of Machair soil.</title>
        <authorList>
            <person name="Prole J.R."/>
            <person name="Goodfellow M."/>
            <person name="Allenby N."/>
            <person name="Ward A.C."/>
        </authorList>
    </citation>
    <scope>NUCLEOTIDE SEQUENCE [LARGE SCALE GENOMIC DNA]</scope>
    <source>
        <strain evidence="2 3">MS1.HAVA.3</strain>
    </source>
</reference>
<keyword evidence="3" id="KW-1185">Reference proteome</keyword>
<accession>A0ABU8TZG9</accession>
<feature type="region of interest" description="Disordered" evidence="1">
    <location>
        <begin position="250"/>
        <end position="307"/>
    </location>
</feature>
<evidence type="ECO:0000313" key="2">
    <source>
        <dbReference type="EMBL" id="MEJ8640509.1"/>
    </source>
</evidence>
<evidence type="ECO:0000256" key="1">
    <source>
        <dbReference type="SAM" id="MobiDB-lite"/>
    </source>
</evidence>
<sequence>MHADLLPSWTRGRRPGSAVTLLPGNEGIAREVAGRVGKLVDTVAGGGMAGAEEAVAELGTLLDRPTVAALGGIADALAAAGTAGALRRSLAAGLPEELAWPALESVYAQFAEDAGSEEADETLPGVAGVTSTWPVLTVFGRDRAVAVAPDGVRGSCRFTVPDGATMYAVHYVGGSFLVSWSLGSRSYCDTAVWAERPDEPFTPDELSGLVPFGGSLDGAYGFQFETADGGGGTAADVCCARAVRKASTRTSCSSATARGSGPTPCSGGGRGRWPIRSPGSRGARWRCRTSRAVPRAPTRRRSRPRPA</sequence>
<dbReference type="EMBL" id="JBBKAM010000002">
    <property type="protein sequence ID" value="MEJ8640509.1"/>
    <property type="molecule type" value="Genomic_DNA"/>
</dbReference>
<protein>
    <submittedName>
        <fullName evidence="2">Uncharacterized protein</fullName>
    </submittedName>
</protein>
<organism evidence="2 3">
    <name type="scientific">Streptomyces caledonius</name>
    <dbReference type="NCBI Taxonomy" id="3134107"/>
    <lineage>
        <taxon>Bacteria</taxon>
        <taxon>Bacillati</taxon>
        <taxon>Actinomycetota</taxon>
        <taxon>Actinomycetes</taxon>
        <taxon>Kitasatosporales</taxon>
        <taxon>Streptomycetaceae</taxon>
        <taxon>Streptomyces</taxon>
    </lineage>
</organism>
<proteinExistence type="predicted"/>
<gene>
    <name evidence="2" type="ORF">WKI68_01820</name>
</gene>